<dbReference type="EMBL" id="QAYE01000001">
    <property type="protein sequence ID" value="PTW48605.1"/>
    <property type="molecule type" value="Genomic_DNA"/>
</dbReference>
<evidence type="ECO:0000313" key="5">
    <source>
        <dbReference type="EMBL" id="PTW48605.1"/>
    </source>
</evidence>
<dbReference type="GO" id="GO:0005737">
    <property type="term" value="C:cytoplasm"/>
    <property type="evidence" value="ECO:0007669"/>
    <property type="project" value="TreeGrafter"/>
</dbReference>
<comment type="caution">
    <text evidence="5">The sequence shown here is derived from an EMBL/GenBank/DDBJ whole genome shotgun (WGS) entry which is preliminary data.</text>
</comment>
<evidence type="ECO:0000256" key="1">
    <source>
        <dbReference type="ARBA" id="ARBA00023152"/>
    </source>
</evidence>
<feature type="binding site" evidence="4">
    <location>
        <begin position="29"/>
        <end position="36"/>
    </location>
    <ligand>
        <name>substrate</name>
    </ligand>
</feature>
<name>A0A2T5UAR1_9SPHN</name>
<dbReference type="InterPro" id="IPR013078">
    <property type="entry name" value="His_Pase_superF_clade-1"/>
</dbReference>
<evidence type="ECO:0000256" key="2">
    <source>
        <dbReference type="ARBA" id="ARBA00023235"/>
    </source>
</evidence>
<organism evidence="5 6">
    <name type="scientific">Sphingomonas faeni</name>
    <dbReference type="NCBI Taxonomy" id="185950"/>
    <lineage>
        <taxon>Bacteria</taxon>
        <taxon>Pseudomonadati</taxon>
        <taxon>Pseudomonadota</taxon>
        <taxon>Alphaproteobacteria</taxon>
        <taxon>Sphingomonadales</taxon>
        <taxon>Sphingomonadaceae</taxon>
        <taxon>Sphingomonas</taxon>
    </lineage>
</organism>
<dbReference type="GO" id="GO:0016791">
    <property type="term" value="F:phosphatase activity"/>
    <property type="evidence" value="ECO:0007669"/>
    <property type="project" value="TreeGrafter"/>
</dbReference>
<evidence type="ECO:0000256" key="3">
    <source>
        <dbReference type="PIRSR" id="PIRSR613078-1"/>
    </source>
</evidence>
<dbReference type="OrthoDB" id="9781415at2"/>
<dbReference type="InterPro" id="IPR001345">
    <property type="entry name" value="PG/BPGM_mutase_AS"/>
</dbReference>
<dbReference type="Proteomes" id="UP000244013">
    <property type="component" value="Unassembled WGS sequence"/>
</dbReference>
<gene>
    <name evidence="5" type="ORF">C8J25_101102</name>
</gene>
<protein>
    <submittedName>
        <fullName evidence="5">Putative phosphoglycerate mutase</fullName>
    </submittedName>
</protein>
<proteinExistence type="predicted"/>
<dbReference type="InterPro" id="IPR029033">
    <property type="entry name" value="His_PPase_superfam"/>
</dbReference>
<dbReference type="InterPro" id="IPR050275">
    <property type="entry name" value="PGM_Phosphatase"/>
</dbReference>
<dbReference type="AlphaFoldDB" id="A0A2T5UAR1"/>
<accession>A0A2T5UAR1</accession>
<dbReference type="SMART" id="SM00855">
    <property type="entry name" value="PGAM"/>
    <property type="match status" value="1"/>
</dbReference>
<feature type="active site" description="Tele-phosphohistidine intermediate" evidence="3">
    <location>
        <position position="30"/>
    </location>
</feature>
<dbReference type="PANTHER" id="PTHR48100:SF1">
    <property type="entry name" value="HISTIDINE PHOSPHATASE FAMILY PROTEIN-RELATED"/>
    <property type="match status" value="1"/>
</dbReference>
<feature type="active site" description="Proton donor/acceptor" evidence="3">
    <location>
        <position position="111"/>
    </location>
</feature>
<sequence length="227" mass="23987">MIPSQRQGEVDARSTDIPALRKGRDFVARHGETVFNAAHRLQGDAAHTPLTRAGFAQADELGRALRGVLGVKPALTLWSSPTGRALQTLAVICEHLELDWHDARTDPRLVEIHMGSWGGRYYADVVDEVGPVMLPGGTLKPSPDGETYAEIAARVGGWLVDTAEDPGDRLVIMHGISSRVMLGVMTGAAIDPVLGAPVAKGLPQGSVTLVENGRATVPHLGTGFAPA</sequence>
<feature type="binding site" evidence="4">
    <location>
        <position position="84"/>
    </location>
    <ligand>
        <name>substrate</name>
    </ligand>
</feature>
<dbReference type="SUPFAM" id="SSF53254">
    <property type="entry name" value="Phosphoglycerate mutase-like"/>
    <property type="match status" value="1"/>
</dbReference>
<dbReference type="PROSITE" id="PS00175">
    <property type="entry name" value="PG_MUTASE"/>
    <property type="match status" value="1"/>
</dbReference>
<reference evidence="5 6" key="1">
    <citation type="submission" date="2018-04" db="EMBL/GenBank/DDBJ databases">
        <title>Genomic Encyclopedia of Type Strains, Phase III (KMG-III): the genomes of soil and plant-associated and newly described type strains.</title>
        <authorList>
            <person name="Whitman W."/>
        </authorList>
    </citation>
    <scope>NUCLEOTIDE SEQUENCE [LARGE SCALE GENOMIC DNA]</scope>
    <source>
        <strain evidence="5 6">MA-olki</strain>
    </source>
</reference>
<dbReference type="CDD" id="cd07067">
    <property type="entry name" value="HP_PGM_like"/>
    <property type="match status" value="1"/>
</dbReference>
<keyword evidence="1" id="KW-0324">Glycolysis</keyword>
<dbReference type="Gene3D" id="3.40.50.1240">
    <property type="entry name" value="Phosphoglycerate mutase-like"/>
    <property type="match status" value="1"/>
</dbReference>
<keyword evidence="2" id="KW-0413">Isomerase</keyword>
<evidence type="ECO:0000256" key="4">
    <source>
        <dbReference type="PIRSR" id="PIRSR613078-2"/>
    </source>
</evidence>
<evidence type="ECO:0000313" key="6">
    <source>
        <dbReference type="Proteomes" id="UP000244013"/>
    </source>
</evidence>
<dbReference type="Pfam" id="PF00300">
    <property type="entry name" value="His_Phos_1"/>
    <property type="match status" value="1"/>
</dbReference>
<dbReference type="PANTHER" id="PTHR48100">
    <property type="entry name" value="BROAD-SPECIFICITY PHOSPHATASE YOR283W-RELATED"/>
    <property type="match status" value="1"/>
</dbReference>